<dbReference type="Gene3D" id="1.25.40.10">
    <property type="entry name" value="Tetratricopeptide repeat domain"/>
    <property type="match status" value="1"/>
</dbReference>
<comment type="caution">
    <text evidence="1">The sequence shown here is derived from an EMBL/GenBank/DDBJ whole genome shotgun (WGS) entry which is preliminary data.</text>
</comment>
<reference evidence="1 2" key="1">
    <citation type="submission" date="2017-03" db="EMBL/GenBank/DDBJ databases">
        <title>Draft Genome sequence of Marispirochaeta sp. strain JC444.</title>
        <authorList>
            <person name="Shivani Y."/>
            <person name="Subhash Y."/>
            <person name="Sasikala C."/>
            <person name="Ramana C."/>
        </authorList>
    </citation>
    <scope>NUCLEOTIDE SEQUENCE [LARGE SCALE GENOMIC DNA]</scope>
    <source>
        <strain evidence="1 2">JC444</strain>
    </source>
</reference>
<sequence length="319" mass="37011">MEGLMDGNTRHRSGELKELLSAAYTRTRDGDFAGAELNLEEALRTDFEDEEVISSLKCVHFWKERFDRVDEAANDFEKGDFLLREWKAFLLFLNRVPGAVEECLYALRHCIFGAALAAYRRFAQNNDGNDPELQYRIGLCLKRMGDYQNAAEYLELASARDGENAGYLAELADCYAFLNEVRVSKVFFREAFYIDPQGIDLQSLESLLIRRLIDEVGKKNYPPPVAQEWIPVFGVIYGVFSVKRELRPLELGKLRQGIFSLEKRVLEEPENDILVPRLINRYFWLIDHYVNIRDSRPKIDEVLEKIKALDQQVYELYAN</sequence>
<organism evidence="1 2">
    <name type="scientific">Marispirochaeta aestuarii</name>
    <dbReference type="NCBI Taxonomy" id="1963862"/>
    <lineage>
        <taxon>Bacteria</taxon>
        <taxon>Pseudomonadati</taxon>
        <taxon>Spirochaetota</taxon>
        <taxon>Spirochaetia</taxon>
        <taxon>Spirochaetales</taxon>
        <taxon>Spirochaetaceae</taxon>
        <taxon>Marispirochaeta</taxon>
    </lineage>
</organism>
<dbReference type="SMART" id="SM00028">
    <property type="entry name" value="TPR"/>
    <property type="match status" value="2"/>
</dbReference>
<dbReference type="SUPFAM" id="SSF48452">
    <property type="entry name" value="TPR-like"/>
    <property type="match status" value="1"/>
</dbReference>
<dbReference type="STRING" id="1963862.B4O97_03200"/>
<gene>
    <name evidence="1" type="ORF">B4O97_03200</name>
</gene>
<name>A0A1Y1S136_9SPIO</name>
<dbReference type="Proteomes" id="UP000192343">
    <property type="component" value="Unassembled WGS sequence"/>
</dbReference>
<dbReference type="Pfam" id="PF13181">
    <property type="entry name" value="TPR_8"/>
    <property type="match status" value="1"/>
</dbReference>
<proteinExistence type="predicted"/>
<accession>A0A1Y1S136</accession>
<evidence type="ECO:0000313" key="2">
    <source>
        <dbReference type="Proteomes" id="UP000192343"/>
    </source>
</evidence>
<dbReference type="InterPro" id="IPR011990">
    <property type="entry name" value="TPR-like_helical_dom_sf"/>
</dbReference>
<protein>
    <submittedName>
        <fullName evidence="1">Uncharacterized protein</fullName>
    </submittedName>
</protein>
<keyword evidence="2" id="KW-1185">Reference proteome</keyword>
<dbReference type="RefSeq" id="WP_083048264.1">
    <property type="nucleotide sequence ID" value="NZ_MWQY01000003.1"/>
</dbReference>
<evidence type="ECO:0000313" key="1">
    <source>
        <dbReference type="EMBL" id="ORC37209.1"/>
    </source>
</evidence>
<dbReference type="AlphaFoldDB" id="A0A1Y1S136"/>
<dbReference type="InterPro" id="IPR019734">
    <property type="entry name" value="TPR_rpt"/>
</dbReference>
<dbReference type="OrthoDB" id="350674at2"/>
<dbReference type="EMBL" id="MWQY01000003">
    <property type="protein sequence ID" value="ORC37209.1"/>
    <property type="molecule type" value="Genomic_DNA"/>
</dbReference>